<evidence type="ECO:0000256" key="7">
    <source>
        <dbReference type="SAM" id="SignalP"/>
    </source>
</evidence>
<keyword evidence="4" id="KW-0119">Carbohydrate metabolism</keyword>
<dbReference type="InterPro" id="IPR005084">
    <property type="entry name" value="CBM6"/>
</dbReference>
<dbReference type="SUPFAM" id="SSF49785">
    <property type="entry name" value="Galactose-binding domain-like"/>
    <property type="match status" value="1"/>
</dbReference>
<evidence type="ECO:0000256" key="1">
    <source>
        <dbReference type="ARBA" id="ARBA00009865"/>
    </source>
</evidence>
<sequence length="461" mass="52888">MLKNFFIALLMSSLFVSASEANSSPEQAKALSPTKAAQGTGMSDPHAKVYGDTVYLYTGHDEDPDDETWVMKKWQIYSTKDLVHWKLENYISPKDNYMANDSSDCWAGDAAERNGQYYFYFSDRKRGIGVMKSSSPTGPFVGALGKPLVSPMHDPTILRDDDAQKTAYLVYGDKEGGGFKVAKLNEDMISLAEKPKKIEILGDAWKKAPEWMDKNYIFKHKQKYYLSWGKDYAISDSVYGPYKCVGSLGEGHYLGDKAHGSFFWWKGQFYHIWCYYYKEGLRYRDCIITYCHFDDEGRIVTDTKYLDEHFSYGVGQYNSAWPKIEAEWFYAKSESVNKQGNAKQGFRVANIRNGSYLHFAKMNFTQVLKEASVKVAKLKGKGRVEFRLDSVEGPLLAKFDLSEGLNSQAVKNILPKDKYFRFTGKPTSRVELSVPTQQRDLYLKFIGDEKFSLELDWFRFK</sequence>
<proteinExistence type="inferred from homology"/>
<accession>A0ABY7W027</accession>
<keyword evidence="2" id="KW-0624">Polysaccharide degradation</keyword>
<evidence type="ECO:0000313" key="9">
    <source>
        <dbReference type="EMBL" id="WDE98472.1"/>
    </source>
</evidence>
<comment type="similarity">
    <text evidence="1 6">Belongs to the glycosyl hydrolase 43 family.</text>
</comment>
<dbReference type="Gene3D" id="2.60.120.260">
    <property type="entry name" value="Galactose-binding domain-like"/>
    <property type="match status" value="1"/>
</dbReference>
<dbReference type="Proteomes" id="UP001214250">
    <property type="component" value="Chromosome 2"/>
</dbReference>
<dbReference type="PANTHER" id="PTHR43772">
    <property type="entry name" value="ENDO-1,4-BETA-XYLANASE"/>
    <property type="match status" value="1"/>
</dbReference>
<reference evidence="9 10" key="1">
    <citation type="submission" date="2023-02" db="EMBL/GenBank/DDBJ databases">
        <title>Genome sequence of Lentisphaera profundi SAORIC-696.</title>
        <authorList>
            <person name="Kim e."/>
            <person name="Cho J.-C."/>
            <person name="Choi A."/>
            <person name="Kang I."/>
        </authorList>
    </citation>
    <scope>NUCLEOTIDE SEQUENCE [LARGE SCALE GENOMIC DNA]</scope>
    <source>
        <strain evidence="9 10">SAORIC-696</strain>
    </source>
</reference>
<keyword evidence="2" id="KW-0858">Xylan degradation</keyword>
<evidence type="ECO:0000256" key="3">
    <source>
        <dbReference type="ARBA" id="ARBA00022801"/>
    </source>
</evidence>
<dbReference type="InterPro" id="IPR006710">
    <property type="entry name" value="Glyco_hydro_43"/>
</dbReference>
<name>A0ABY7W027_9BACT</name>
<dbReference type="SUPFAM" id="SSF75005">
    <property type="entry name" value="Arabinanase/levansucrase/invertase"/>
    <property type="match status" value="1"/>
</dbReference>
<dbReference type="InterPro" id="IPR052176">
    <property type="entry name" value="Glycosyl_Hydrlase_43_Enz"/>
</dbReference>
<dbReference type="InterPro" id="IPR008979">
    <property type="entry name" value="Galactose-bd-like_sf"/>
</dbReference>
<evidence type="ECO:0000259" key="8">
    <source>
        <dbReference type="Pfam" id="PF03422"/>
    </source>
</evidence>
<gene>
    <name evidence="9" type="ORF">PQO03_21920</name>
</gene>
<organism evidence="9 10">
    <name type="scientific">Lentisphaera profundi</name>
    <dbReference type="NCBI Taxonomy" id="1658616"/>
    <lineage>
        <taxon>Bacteria</taxon>
        <taxon>Pseudomonadati</taxon>
        <taxon>Lentisphaerota</taxon>
        <taxon>Lentisphaeria</taxon>
        <taxon>Lentisphaerales</taxon>
        <taxon>Lentisphaeraceae</taxon>
        <taxon>Lentisphaera</taxon>
    </lineage>
</organism>
<evidence type="ECO:0000256" key="5">
    <source>
        <dbReference type="ARBA" id="ARBA00023295"/>
    </source>
</evidence>
<keyword evidence="5 6" id="KW-0326">Glycosidase</keyword>
<keyword evidence="3 6" id="KW-0378">Hydrolase</keyword>
<feature type="domain" description="CBM6" evidence="8">
    <location>
        <begin position="331"/>
        <end position="461"/>
    </location>
</feature>
<dbReference type="Pfam" id="PF03422">
    <property type="entry name" value="CBM_6"/>
    <property type="match status" value="1"/>
</dbReference>
<dbReference type="EMBL" id="CP117812">
    <property type="protein sequence ID" value="WDE98472.1"/>
    <property type="molecule type" value="Genomic_DNA"/>
</dbReference>
<evidence type="ECO:0000256" key="6">
    <source>
        <dbReference type="RuleBase" id="RU361187"/>
    </source>
</evidence>
<evidence type="ECO:0000256" key="2">
    <source>
        <dbReference type="ARBA" id="ARBA00022651"/>
    </source>
</evidence>
<evidence type="ECO:0000313" key="10">
    <source>
        <dbReference type="Proteomes" id="UP001214250"/>
    </source>
</evidence>
<dbReference type="CDD" id="cd04084">
    <property type="entry name" value="CBM6_xylanase-like"/>
    <property type="match status" value="1"/>
</dbReference>
<dbReference type="PANTHER" id="PTHR43772:SF2">
    <property type="entry name" value="PUTATIVE (AFU_ORTHOLOGUE AFUA_2G04480)-RELATED"/>
    <property type="match status" value="1"/>
</dbReference>
<feature type="signal peptide" evidence="7">
    <location>
        <begin position="1"/>
        <end position="18"/>
    </location>
</feature>
<dbReference type="Pfam" id="PF04616">
    <property type="entry name" value="Glyco_hydro_43"/>
    <property type="match status" value="1"/>
</dbReference>
<dbReference type="Gene3D" id="2.115.10.20">
    <property type="entry name" value="Glycosyl hydrolase domain, family 43"/>
    <property type="match status" value="1"/>
</dbReference>
<keyword evidence="10" id="KW-1185">Reference proteome</keyword>
<evidence type="ECO:0000256" key="4">
    <source>
        <dbReference type="ARBA" id="ARBA00023277"/>
    </source>
</evidence>
<dbReference type="RefSeq" id="WP_274153343.1">
    <property type="nucleotide sequence ID" value="NZ_CP117812.1"/>
</dbReference>
<dbReference type="CDD" id="cd08990">
    <property type="entry name" value="GH43_AXH_like"/>
    <property type="match status" value="1"/>
</dbReference>
<dbReference type="InterPro" id="IPR023296">
    <property type="entry name" value="Glyco_hydro_beta-prop_sf"/>
</dbReference>
<feature type="chain" id="PRO_5045779985" evidence="7">
    <location>
        <begin position="19"/>
        <end position="461"/>
    </location>
</feature>
<protein>
    <submittedName>
        <fullName evidence="9">Family 43 glycosylhydrolase</fullName>
    </submittedName>
</protein>
<keyword evidence="7" id="KW-0732">Signal</keyword>